<proteinExistence type="predicted"/>
<accession>A0A6M0RMX4</accession>
<dbReference type="AlphaFoldDB" id="A0A6M0RMX4"/>
<organism evidence="1 2">
    <name type="scientific">Adonisia turfae CCMR0081</name>
    <dbReference type="NCBI Taxonomy" id="2292702"/>
    <lineage>
        <taxon>Bacteria</taxon>
        <taxon>Bacillati</taxon>
        <taxon>Cyanobacteriota</taxon>
        <taxon>Adonisia</taxon>
        <taxon>Adonisia turfae</taxon>
    </lineage>
</organism>
<sequence length="95" mass="10336">MNTSQTLHDAVVVAPPAGPEDIIDAHYDADTREIVVSFQDGKIARVRTTEFEELAAATATDYEHLDGTRSGVTCITDTVDFAVAASWWRKQAIGK</sequence>
<reference evidence="1 2" key="1">
    <citation type="journal article" date="2020" name="Microb. Ecol.">
        <title>Ecogenomics of the Marine Benthic Filamentous Cyanobacterium Adonisia.</title>
        <authorList>
            <person name="Walter J.M."/>
            <person name="Coutinho F.H."/>
            <person name="Leomil L."/>
            <person name="Hargreaves P.I."/>
            <person name="Campeao M.E."/>
            <person name="Vieira V.V."/>
            <person name="Silva B.S."/>
            <person name="Fistarol G.O."/>
            <person name="Salomon P.S."/>
            <person name="Sawabe T."/>
            <person name="Mino S."/>
            <person name="Hosokawa M."/>
            <person name="Miyashita H."/>
            <person name="Maruyama F."/>
            <person name="van Verk M.C."/>
            <person name="Dutilh B.E."/>
            <person name="Thompson C.C."/>
            <person name="Thompson F.L."/>
        </authorList>
    </citation>
    <scope>NUCLEOTIDE SEQUENCE [LARGE SCALE GENOMIC DNA]</scope>
    <source>
        <strain evidence="1 2">CCMR0081</strain>
    </source>
</reference>
<name>A0A6M0RMX4_9CYAN</name>
<evidence type="ECO:0000313" key="2">
    <source>
        <dbReference type="Proteomes" id="UP000481033"/>
    </source>
</evidence>
<gene>
    <name evidence="1" type="ORF">DXZ20_18070</name>
</gene>
<dbReference type="EMBL" id="QXHD01000004">
    <property type="protein sequence ID" value="NEZ57539.1"/>
    <property type="molecule type" value="Genomic_DNA"/>
</dbReference>
<protein>
    <submittedName>
        <fullName evidence="1">Uncharacterized protein</fullName>
    </submittedName>
</protein>
<dbReference type="Proteomes" id="UP000481033">
    <property type="component" value="Unassembled WGS sequence"/>
</dbReference>
<keyword evidence="2" id="KW-1185">Reference proteome</keyword>
<comment type="caution">
    <text evidence="1">The sequence shown here is derived from an EMBL/GenBank/DDBJ whole genome shotgun (WGS) entry which is preliminary data.</text>
</comment>
<evidence type="ECO:0000313" key="1">
    <source>
        <dbReference type="EMBL" id="NEZ57539.1"/>
    </source>
</evidence>
<dbReference type="Gene3D" id="3.30.2020.40">
    <property type="entry name" value="Uncharacterised protein PF10387, DUF2442"/>
    <property type="match status" value="1"/>
</dbReference>
<dbReference type="RefSeq" id="WP_163699631.1">
    <property type="nucleotide sequence ID" value="NZ_QXHD01000004.1"/>
</dbReference>